<organism evidence="1 2">
    <name type="scientific">Microbacterium horticulturae</name>
    <dbReference type="NCBI Taxonomy" id="3028316"/>
    <lineage>
        <taxon>Bacteria</taxon>
        <taxon>Bacillati</taxon>
        <taxon>Actinomycetota</taxon>
        <taxon>Actinomycetes</taxon>
        <taxon>Micrococcales</taxon>
        <taxon>Microbacteriaceae</taxon>
        <taxon>Microbacterium</taxon>
    </lineage>
</organism>
<dbReference type="Gene3D" id="3.10.129.10">
    <property type="entry name" value="Hotdog Thioesterase"/>
    <property type="match status" value="2"/>
</dbReference>
<dbReference type="PANTHER" id="PTHR28152">
    <property type="entry name" value="HYDROXYACYL-THIOESTER DEHYDRATASE TYPE 2, MITOCHONDRIAL"/>
    <property type="match status" value="1"/>
</dbReference>
<reference evidence="1 2" key="1">
    <citation type="submission" date="2023-03" db="EMBL/GenBank/DDBJ databases">
        <title>Genome sequence of Microbacterium sp. KACC 23027.</title>
        <authorList>
            <person name="Kim S."/>
            <person name="Heo J."/>
            <person name="Kwon S.-W."/>
        </authorList>
    </citation>
    <scope>NUCLEOTIDE SEQUENCE [LARGE SCALE GENOMIC DNA]</scope>
    <source>
        <strain evidence="1 2">KACC 23027</strain>
    </source>
</reference>
<protein>
    <recommendedName>
        <fullName evidence="3">3-methylfumaryl-CoA hydratase</fullName>
    </recommendedName>
</protein>
<proteinExistence type="predicted"/>
<evidence type="ECO:0000313" key="2">
    <source>
        <dbReference type="Proteomes" id="UP001214553"/>
    </source>
</evidence>
<dbReference type="PANTHER" id="PTHR28152:SF1">
    <property type="entry name" value="HYDROXYACYL-THIOESTER DEHYDRATASE TYPE 2, MITOCHONDRIAL"/>
    <property type="match status" value="1"/>
</dbReference>
<dbReference type="RefSeq" id="WP_275278013.1">
    <property type="nucleotide sequence ID" value="NZ_CP119108.1"/>
</dbReference>
<dbReference type="InterPro" id="IPR052741">
    <property type="entry name" value="Mitochondrial_HTD2"/>
</dbReference>
<dbReference type="Proteomes" id="UP001214553">
    <property type="component" value="Chromosome"/>
</dbReference>
<name>A0ABY8BX02_9MICO</name>
<dbReference type="EMBL" id="CP119108">
    <property type="protein sequence ID" value="WEG08684.1"/>
    <property type="molecule type" value="Genomic_DNA"/>
</dbReference>
<sequence length="276" mass="30577">MSVRRTESIDASTAEAYRGTFAADEAPLRPGDRLPPAWEGVYFPFAVALADLRPDGTPARDGVMPTFDLPRRMYAGEDTEFLRPIPLGARVTQTTSLGEVVEKNGSNGRLIFADLVREYAVDGKAAVRSVWHDVFLEQNDADAPVRAPRRDLQAAAAAEWVDAGAWDARQLFRFSALTFNTHLIHYDRAWAREQEGLPDLLVHGPLTRILLMDAARRHEPGRKAASLSVRAVAPVLVDRRIRFAGRTEDDTTRITAVDDDDIVVATAVMTWSGENR</sequence>
<dbReference type="InterPro" id="IPR029069">
    <property type="entry name" value="HotDog_dom_sf"/>
</dbReference>
<keyword evidence="2" id="KW-1185">Reference proteome</keyword>
<evidence type="ECO:0000313" key="1">
    <source>
        <dbReference type="EMBL" id="WEG08684.1"/>
    </source>
</evidence>
<evidence type="ECO:0008006" key="3">
    <source>
        <dbReference type="Google" id="ProtNLM"/>
    </source>
</evidence>
<accession>A0ABY8BX02</accession>
<gene>
    <name evidence="1" type="ORF">PU630_15785</name>
</gene>
<dbReference type="SUPFAM" id="SSF54637">
    <property type="entry name" value="Thioesterase/thiol ester dehydrase-isomerase"/>
    <property type="match status" value="2"/>
</dbReference>